<name>A0ABT9ZN71_9BACI</name>
<comment type="caution">
    <text evidence="1">The sequence shown here is derived from an EMBL/GenBank/DDBJ whole genome shotgun (WGS) entry which is preliminary data.</text>
</comment>
<evidence type="ECO:0000313" key="1">
    <source>
        <dbReference type="EMBL" id="MDQ0252677.1"/>
    </source>
</evidence>
<accession>A0ABT9ZN71</accession>
<proteinExistence type="predicted"/>
<reference evidence="1 2" key="1">
    <citation type="submission" date="2023-07" db="EMBL/GenBank/DDBJ databases">
        <title>Genomic Encyclopedia of Type Strains, Phase IV (KMG-IV): sequencing the most valuable type-strain genomes for metagenomic binning, comparative biology and taxonomic classification.</title>
        <authorList>
            <person name="Goeker M."/>
        </authorList>
    </citation>
    <scope>NUCLEOTIDE SEQUENCE [LARGE SCALE GENOMIC DNA]</scope>
    <source>
        <strain evidence="1 2">DSM 9768</strain>
    </source>
</reference>
<keyword evidence="2" id="KW-1185">Reference proteome</keyword>
<gene>
    <name evidence="1" type="ORF">J2S74_000049</name>
</gene>
<sequence length="44" mass="4722">MNQASEHHIGTDLGDGVTGAPVIELGYKCPLFDTVPEEADMVTY</sequence>
<protein>
    <submittedName>
        <fullName evidence="1">Uncharacterized protein</fullName>
    </submittedName>
</protein>
<organism evidence="1 2">
    <name type="scientific">Evansella vedderi</name>
    <dbReference type="NCBI Taxonomy" id="38282"/>
    <lineage>
        <taxon>Bacteria</taxon>
        <taxon>Bacillati</taxon>
        <taxon>Bacillota</taxon>
        <taxon>Bacilli</taxon>
        <taxon>Bacillales</taxon>
        <taxon>Bacillaceae</taxon>
        <taxon>Evansella</taxon>
    </lineage>
</organism>
<dbReference type="Proteomes" id="UP001230005">
    <property type="component" value="Unassembled WGS sequence"/>
</dbReference>
<evidence type="ECO:0000313" key="2">
    <source>
        <dbReference type="Proteomes" id="UP001230005"/>
    </source>
</evidence>
<dbReference type="EMBL" id="JAUSUG010000001">
    <property type="protein sequence ID" value="MDQ0252677.1"/>
    <property type="molecule type" value="Genomic_DNA"/>
</dbReference>